<dbReference type="AlphaFoldDB" id="A0AAN6DSC3"/>
<dbReference type="EMBL" id="MU404356">
    <property type="protein sequence ID" value="KAI1611326.1"/>
    <property type="molecule type" value="Genomic_DNA"/>
</dbReference>
<reference evidence="2" key="1">
    <citation type="journal article" date="2022" name="bioRxiv">
        <title>Deciphering the potential niche of two novel black yeast fungi from a biological soil crust based on their genomes, phenotypes, and melanin regulation.</title>
        <authorList>
            <consortium name="DOE Joint Genome Institute"/>
            <person name="Carr E.C."/>
            <person name="Barton Q."/>
            <person name="Grambo S."/>
            <person name="Sullivan M."/>
            <person name="Renfro C.M."/>
            <person name="Kuo A."/>
            <person name="Pangilinan J."/>
            <person name="Lipzen A."/>
            <person name="Keymanesh K."/>
            <person name="Savage E."/>
            <person name="Barry K."/>
            <person name="Grigoriev I.V."/>
            <person name="Riekhof W.R."/>
            <person name="Harris S.S."/>
        </authorList>
    </citation>
    <scope>NUCLEOTIDE SEQUENCE</scope>
    <source>
        <strain evidence="2">JF 03-4F</strain>
    </source>
</reference>
<evidence type="ECO:0008006" key="4">
    <source>
        <dbReference type="Google" id="ProtNLM"/>
    </source>
</evidence>
<feature type="chain" id="PRO_5043025447" description="Secreted protein" evidence="1">
    <location>
        <begin position="22"/>
        <end position="70"/>
    </location>
</feature>
<dbReference type="Proteomes" id="UP001203852">
    <property type="component" value="Unassembled WGS sequence"/>
</dbReference>
<keyword evidence="3" id="KW-1185">Reference proteome</keyword>
<comment type="caution">
    <text evidence="2">The sequence shown here is derived from an EMBL/GenBank/DDBJ whole genome shotgun (WGS) entry which is preliminary data.</text>
</comment>
<feature type="signal peptide" evidence="1">
    <location>
        <begin position="1"/>
        <end position="21"/>
    </location>
</feature>
<evidence type="ECO:0000313" key="3">
    <source>
        <dbReference type="Proteomes" id="UP001203852"/>
    </source>
</evidence>
<gene>
    <name evidence="2" type="ORF">EDD36DRAFT_441176</name>
</gene>
<evidence type="ECO:0000256" key="1">
    <source>
        <dbReference type="SAM" id="SignalP"/>
    </source>
</evidence>
<organism evidence="2 3">
    <name type="scientific">Exophiala viscosa</name>
    <dbReference type="NCBI Taxonomy" id="2486360"/>
    <lineage>
        <taxon>Eukaryota</taxon>
        <taxon>Fungi</taxon>
        <taxon>Dikarya</taxon>
        <taxon>Ascomycota</taxon>
        <taxon>Pezizomycotina</taxon>
        <taxon>Eurotiomycetes</taxon>
        <taxon>Chaetothyriomycetidae</taxon>
        <taxon>Chaetothyriales</taxon>
        <taxon>Herpotrichiellaceae</taxon>
        <taxon>Exophiala</taxon>
    </lineage>
</organism>
<accession>A0AAN6DSC3</accession>
<evidence type="ECO:0000313" key="2">
    <source>
        <dbReference type="EMBL" id="KAI1611326.1"/>
    </source>
</evidence>
<proteinExistence type="predicted"/>
<sequence>MPQGLHLAKLLLVLSARSAMCRYQCTAHFSSHYWLLSTSCDNSCPLKVLTPYAHHTIGWVGICGCRLSCA</sequence>
<name>A0AAN6DSC3_9EURO</name>
<keyword evidence="1" id="KW-0732">Signal</keyword>
<protein>
    <recommendedName>
        <fullName evidence="4">Secreted protein</fullName>
    </recommendedName>
</protein>